<sequence>MHLALESEKLHRIDYVFHPLLGVDIAVDVVAAAVGSCR</sequence>
<dbReference type="EMBL" id="MT630874">
    <property type="protein sequence ID" value="QNO43875.1"/>
    <property type="molecule type" value="Genomic_DNA"/>
</dbReference>
<dbReference type="AlphaFoldDB" id="A0A7G9Y791"/>
<name>A0A7G9Y791_9EURY</name>
<protein>
    <submittedName>
        <fullName evidence="1">Uncharacterized protein</fullName>
    </submittedName>
</protein>
<organism evidence="1">
    <name type="scientific">Candidatus Methanogaster sp. ANME-2c ERB4</name>
    <dbReference type="NCBI Taxonomy" id="2759911"/>
    <lineage>
        <taxon>Archaea</taxon>
        <taxon>Methanobacteriati</taxon>
        <taxon>Methanobacteriota</taxon>
        <taxon>Stenosarchaea group</taxon>
        <taxon>Methanomicrobia</taxon>
        <taxon>Methanosarcinales</taxon>
        <taxon>ANME-2 cluster</taxon>
        <taxon>Candidatus Methanogasteraceae</taxon>
        <taxon>Candidatus Methanogaster</taxon>
    </lineage>
</organism>
<proteinExistence type="predicted"/>
<gene>
    <name evidence="1" type="ORF">HNHCPBFK_00005</name>
</gene>
<evidence type="ECO:0000313" key="1">
    <source>
        <dbReference type="EMBL" id="QNO43875.1"/>
    </source>
</evidence>
<reference evidence="1" key="1">
    <citation type="submission" date="2020-06" db="EMBL/GenBank/DDBJ databases">
        <title>Unique genomic features of the anaerobic methanotrophic archaea.</title>
        <authorList>
            <person name="Chadwick G.L."/>
            <person name="Skennerton C.T."/>
            <person name="Laso-Perez R."/>
            <person name="Leu A.O."/>
            <person name="Speth D.R."/>
            <person name="Yu H."/>
            <person name="Morgan-Lang C."/>
            <person name="Hatzenpichler R."/>
            <person name="Goudeau D."/>
            <person name="Malmstrom R."/>
            <person name="Brazelton W.J."/>
            <person name="Woyke T."/>
            <person name="Hallam S.J."/>
            <person name="Tyson G.W."/>
            <person name="Wegener G."/>
            <person name="Boetius A."/>
            <person name="Orphan V."/>
        </authorList>
    </citation>
    <scope>NUCLEOTIDE SEQUENCE</scope>
</reference>
<accession>A0A7G9Y791</accession>